<organism evidence="1 2">
    <name type="scientific">Mucor plumbeus</name>
    <dbReference type="NCBI Taxonomy" id="97098"/>
    <lineage>
        <taxon>Eukaryota</taxon>
        <taxon>Fungi</taxon>
        <taxon>Fungi incertae sedis</taxon>
        <taxon>Mucoromycota</taxon>
        <taxon>Mucoromycotina</taxon>
        <taxon>Mucoromycetes</taxon>
        <taxon>Mucorales</taxon>
        <taxon>Mucorineae</taxon>
        <taxon>Mucoraceae</taxon>
        <taxon>Mucor</taxon>
    </lineage>
</organism>
<dbReference type="Proteomes" id="UP000650833">
    <property type="component" value="Unassembled WGS sequence"/>
</dbReference>
<evidence type="ECO:0000313" key="2">
    <source>
        <dbReference type="Proteomes" id="UP000650833"/>
    </source>
</evidence>
<gene>
    <name evidence="1" type="ORF">INT46_002295</name>
</gene>
<evidence type="ECO:0000313" key="1">
    <source>
        <dbReference type="EMBL" id="KAG2200428.1"/>
    </source>
</evidence>
<sequence>MNNHTNKLLFSSASFYTSFLPNKDNKSFGNQRQFLQSPLWQSISNTHKPNNSKSDKTKHQLSDVAKNTLQQAIYILPKSPSHVSIYLQLPKFRSLSVLMRCGHVSQLVENWLCNPMEQLKRNAEKNLQYTINHKQYRRRGSSSSPLCIMPSSSSTTTSEAGLLSVVNHKNALVSSYRKYDDMFLSSVSVHFQIPHEQQEHLKIQYANVPCLFTVVCVTYNCGTISLSVNQIDSLDFLLSPNTMNPFLVQCNLVPQHPVTVHQLVPSSSSIYHQQLQICNFENNLPQHEEESKVTQIMDSNELCDCNISKTEPWIKELHATVPTIQEEENLDDQKVITQTPVVELLHFKETLLYEQEDDDEESGMFTSDEDFSLIDEEDDMTEYDDNYHYFKAKSALLELVQDTLKYIQSSGGALTDELNNLKPKLYDYCSM</sequence>
<reference evidence="1" key="1">
    <citation type="submission" date="2020-12" db="EMBL/GenBank/DDBJ databases">
        <title>Metabolic potential, ecology and presence of endohyphal bacteria is reflected in genomic diversity of Mucoromycotina.</title>
        <authorList>
            <person name="Muszewska A."/>
            <person name="Okrasinska A."/>
            <person name="Steczkiewicz K."/>
            <person name="Drgas O."/>
            <person name="Orlowska M."/>
            <person name="Perlinska-Lenart U."/>
            <person name="Aleksandrzak-Piekarczyk T."/>
            <person name="Szatraj K."/>
            <person name="Zielenkiewicz U."/>
            <person name="Pilsyk S."/>
            <person name="Malc E."/>
            <person name="Mieczkowski P."/>
            <person name="Kruszewska J.S."/>
            <person name="Biernat P."/>
            <person name="Pawlowska J."/>
        </authorList>
    </citation>
    <scope>NUCLEOTIDE SEQUENCE</scope>
    <source>
        <strain evidence="1">CBS 226.32</strain>
    </source>
</reference>
<proteinExistence type="predicted"/>
<dbReference type="AlphaFoldDB" id="A0A8H7QZ75"/>
<name>A0A8H7QZ75_9FUNG</name>
<comment type="caution">
    <text evidence="1">The sequence shown here is derived from an EMBL/GenBank/DDBJ whole genome shotgun (WGS) entry which is preliminary data.</text>
</comment>
<dbReference type="OrthoDB" id="2268042at2759"/>
<protein>
    <submittedName>
        <fullName evidence="1">Uncharacterized protein</fullName>
    </submittedName>
</protein>
<dbReference type="EMBL" id="JAEPRC010000317">
    <property type="protein sequence ID" value="KAG2200428.1"/>
    <property type="molecule type" value="Genomic_DNA"/>
</dbReference>
<keyword evidence="2" id="KW-1185">Reference proteome</keyword>
<accession>A0A8H7QZ75</accession>